<protein>
    <recommendedName>
        <fullName evidence="12">AP complex subunit sigma</fullName>
    </recommendedName>
</protein>
<dbReference type="GO" id="GO:0006886">
    <property type="term" value="P:intracellular protein transport"/>
    <property type="evidence" value="ECO:0007669"/>
    <property type="project" value="UniProtKB-UniRule"/>
</dbReference>
<keyword evidence="9" id="KW-0168">Coated pit</keyword>
<dbReference type="GO" id="GO:0030121">
    <property type="term" value="C:AP-1 adaptor complex"/>
    <property type="evidence" value="ECO:0007669"/>
    <property type="project" value="InterPro"/>
</dbReference>
<evidence type="ECO:0000256" key="12">
    <source>
        <dbReference type="PIRNR" id="PIRNR015588"/>
    </source>
</evidence>
<evidence type="ECO:0000256" key="6">
    <source>
        <dbReference type="ARBA" id="ARBA00022927"/>
    </source>
</evidence>
<dbReference type="FunFam" id="3.30.450.60:FF:000005">
    <property type="entry name" value="AP complex subunit sigma"/>
    <property type="match status" value="1"/>
</dbReference>
<evidence type="ECO:0000313" key="14">
    <source>
        <dbReference type="EMBL" id="TGZ53487.1"/>
    </source>
</evidence>
<evidence type="ECO:0000313" key="15">
    <source>
        <dbReference type="Proteomes" id="UP000310200"/>
    </source>
</evidence>
<keyword evidence="5 12" id="KW-0813">Transport</keyword>
<comment type="subunit">
    <text evidence="11">Adaptor protein complex 1 (AP-1) is a heterotetramer composed of two large adaptins (gamma-type subunit AP1G1 and beta-type subunit AP1B1), a medium adaptin (mu-type subunit AP1M1 or AP1M2) and a small adaptin (sigma-type subunit AP1S1 or AP1S2 or AP1S3).</text>
</comment>
<evidence type="ECO:0000256" key="1">
    <source>
        <dbReference type="ARBA" id="ARBA00004180"/>
    </source>
</evidence>
<proteinExistence type="inferred from homology"/>
<dbReference type="AlphaFoldDB" id="A0A4S2KZG1"/>
<dbReference type="Pfam" id="PF01217">
    <property type="entry name" value="Clat_adaptor_s"/>
    <property type="match status" value="1"/>
</dbReference>
<sequence>MQFMLLFSRQGKLRLQKWYVAHPDKLKKKITRELITTILARKPKIYASLYFCCAIEQNDNELLTLEIIHRYVELLDKYFGSVCELDIIFNFEKAYFILDELLVGGEIQETSKKNVLKAIAAQDLLQEDEAVEGALRDVGLL</sequence>
<evidence type="ECO:0000256" key="4">
    <source>
        <dbReference type="ARBA" id="ARBA00006972"/>
    </source>
</evidence>
<dbReference type="Proteomes" id="UP000310200">
    <property type="component" value="Unassembled WGS sequence"/>
</dbReference>
<keyword evidence="10" id="KW-0968">Cytoplasmic vesicle</keyword>
<keyword evidence="15" id="KW-1185">Reference proteome</keyword>
<dbReference type="SUPFAM" id="SSF64356">
    <property type="entry name" value="SNARE-like"/>
    <property type="match status" value="1"/>
</dbReference>
<gene>
    <name evidence="14" type="ORF">DBV15_09940</name>
</gene>
<accession>A0A4S2KZG1</accession>
<evidence type="ECO:0000259" key="13">
    <source>
        <dbReference type="Pfam" id="PF01217"/>
    </source>
</evidence>
<keyword evidence="7" id="KW-0333">Golgi apparatus</keyword>
<reference evidence="14 15" key="1">
    <citation type="journal article" date="2019" name="Philos. Trans. R. Soc. Lond., B, Biol. Sci.">
        <title>Ant behaviour and brain gene expression of defending hosts depend on the ecological success of the intruding social parasite.</title>
        <authorList>
            <person name="Kaur R."/>
            <person name="Stoldt M."/>
            <person name="Jongepier E."/>
            <person name="Feldmeyer B."/>
            <person name="Menzel F."/>
            <person name="Bornberg-Bauer E."/>
            <person name="Foitzik S."/>
        </authorList>
    </citation>
    <scope>NUCLEOTIDE SEQUENCE [LARGE SCALE GENOMIC DNA]</scope>
    <source>
        <tissue evidence="14">Whole body</tissue>
    </source>
</reference>
<name>A0A4S2KZG1_9HYME</name>
<keyword evidence="8 12" id="KW-0472">Membrane</keyword>
<evidence type="ECO:0000256" key="11">
    <source>
        <dbReference type="ARBA" id="ARBA00065677"/>
    </source>
</evidence>
<organism evidence="14 15">
    <name type="scientific">Temnothorax longispinosus</name>
    <dbReference type="NCBI Taxonomy" id="300112"/>
    <lineage>
        <taxon>Eukaryota</taxon>
        <taxon>Metazoa</taxon>
        <taxon>Ecdysozoa</taxon>
        <taxon>Arthropoda</taxon>
        <taxon>Hexapoda</taxon>
        <taxon>Insecta</taxon>
        <taxon>Pterygota</taxon>
        <taxon>Neoptera</taxon>
        <taxon>Endopterygota</taxon>
        <taxon>Hymenoptera</taxon>
        <taxon>Apocrita</taxon>
        <taxon>Aculeata</taxon>
        <taxon>Formicoidea</taxon>
        <taxon>Formicidae</taxon>
        <taxon>Myrmicinae</taxon>
        <taxon>Temnothorax</taxon>
    </lineage>
</organism>
<comment type="subcellular location">
    <subcellularLocation>
        <location evidence="1">Cytoplasmic vesicle membrane</location>
        <topology evidence="1">Peripheral membrane protein</topology>
        <orientation evidence="1">Cytoplasmic side</orientation>
    </subcellularLocation>
    <subcellularLocation>
        <location evidence="2">Golgi apparatus</location>
    </subcellularLocation>
    <subcellularLocation>
        <location evidence="3">Membrane</location>
        <location evidence="3">Clathrin-coated pit</location>
    </subcellularLocation>
</comment>
<evidence type="ECO:0000256" key="7">
    <source>
        <dbReference type="ARBA" id="ARBA00023034"/>
    </source>
</evidence>
<evidence type="ECO:0000256" key="9">
    <source>
        <dbReference type="ARBA" id="ARBA00023176"/>
    </source>
</evidence>
<dbReference type="GO" id="GO:0035615">
    <property type="term" value="F:clathrin adaptor activity"/>
    <property type="evidence" value="ECO:0007669"/>
    <property type="project" value="InterPro"/>
</dbReference>
<evidence type="ECO:0000256" key="2">
    <source>
        <dbReference type="ARBA" id="ARBA00004555"/>
    </source>
</evidence>
<dbReference type="InterPro" id="IPR044733">
    <property type="entry name" value="AP1_sigma"/>
</dbReference>
<evidence type="ECO:0000256" key="8">
    <source>
        <dbReference type="ARBA" id="ARBA00023136"/>
    </source>
</evidence>
<dbReference type="STRING" id="300112.A0A4S2KZG1"/>
<dbReference type="Gene3D" id="3.30.450.60">
    <property type="match status" value="1"/>
</dbReference>
<keyword evidence="6 12" id="KW-0653">Protein transport</keyword>
<dbReference type="PIRSF" id="PIRSF015588">
    <property type="entry name" value="AP_complex_sigma"/>
    <property type="match status" value="1"/>
</dbReference>
<dbReference type="InterPro" id="IPR022775">
    <property type="entry name" value="AP_mu_sigma_su"/>
</dbReference>
<dbReference type="CDD" id="cd14831">
    <property type="entry name" value="AP1_sigma"/>
    <property type="match status" value="1"/>
</dbReference>
<dbReference type="GO" id="GO:0005905">
    <property type="term" value="C:clathrin-coated pit"/>
    <property type="evidence" value="ECO:0007669"/>
    <property type="project" value="UniProtKB-SubCell"/>
</dbReference>
<dbReference type="InterPro" id="IPR011012">
    <property type="entry name" value="Longin-like_dom_sf"/>
</dbReference>
<dbReference type="EMBL" id="QBLH01001028">
    <property type="protein sequence ID" value="TGZ53487.1"/>
    <property type="molecule type" value="Genomic_DNA"/>
</dbReference>
<comment type="similarity">
    <text evidence="4 12">Belongs to the adaptor complexes small subunit family.</text>
</comment>
<dbReference type="PANTHER" id="PTHR11753">
    <property type="entry name" value="ADAPTOR COMPLEXES SMALL SUBUNIT FAMILY"/>
    <property type="match status" value="1"/>
</dbReference>
<dbReference type="InterPro" id="IPR016635">
    <property type="entry name" value="AP_complex_ssu"/>
</dbReference>
<evidence type="ECO:0000256" key="5">
    <source>
        <dbReference type="ARBA" id="ARBA00022448"/>
    </source>
</evidence>
<evidence type="ECO:0000256" key="3">
    <source>
        <dbReference type="ARBA" id="ARBA00004600"/>
    </source>
</evidence>
<feature type="domain" description="AP complex mu/sigma subunit" evidence="13">
    <location>
        <begin position="1"/>
        <end position="124"/>
    </location>
</feature>
<evidence type="ECO:0000256" key="10">
    <source>
        <dbReference type="ARBA" id="ARBA00023329"/>
    </source>
</evidence>
<comment type="caution">
    <text evidence="14">The sequence shown here is derived from an EMBL/GenBank/DDBJ whole genome shotgun (WGS) entry which is preliminary data.</text>
</comment>